<dbReference type="InterPro" id="IPR043128">
    <property type="entry name" value="Rev_trsase/Diguanyl_cyclase"/>
</dbReference>
<dbReference type="Gene3D" id="3.30.450.20">
    <property type="entry name" value="PAS domain"/>
    <property type="match status" value="1"/>
</dbReference>
<dbReference type="PROSITE" id="PS50887">
    <property type="entry name" value="GGDEF"/>
    <property type="match status" value="1"/>
</dbReference>
<protein>
    <submittedName>
        <fullName evidence="4">Diguanylate cyclase (GGDEF)-like protein/PAS domain S-box-containing protein</fullName>
    </submittedName>
</protein>
<dbReference type="Pfam" id="PF00990">
    <property type="entry name" value="GGDEF"/>
    <property type="match status" value="1"/>
</dbReference>
<dbReference type="InterPro" id="IPR029787">
    <property type="entry name" value="Nucleotide_cyclase"/>
</dbReference>
<dbReference type="InterPro" id="IPR000014">
    <property type="entry name" value="PAS"/>
</dbReference>
<dbReference type="CDD" id="cd00130">
    <property type="entry name" value="PAS"/>
    <property type="match status" value="1"/>
</dbReference>
<keyword evidence="5" id="KW-1185">Reference proteome</keyword>
<evidence type="ECO:0000259" key="3">
    <source>
        <dbReference type="PROSITE" id="PS50887"/>
    </source>
</evidence>
<feature type="domain" description="PAS" evidence="1">
    <location>
        <begin position="26"/>
        <end position="84"/>
    </location>
</feature>
<dbReference type="Gene3D" id="3.20.20.450">
    <property type="entry name" value="EAL domain"/>
    <property type="match status" value="1"/>
</dbReference>
<dbReference type="PANTHER" id="PTHR44757">
    <property type="entry name" value="DIGUANYLATE CYCLASE DGCP"/>
    <property type="match status" value="1"/>
</dbReference>
<dbReference type="CDD" id="cd01948">
    <property type="entry name" value="EAL"/>
    <property type="match status" value="1"/>
</dbReference>
<evidence type="ECO:0000259" key="1">
    <source>
        <dbReference type="PROSITE" id="PS50112"/>
    </source>
</evidence>
<organism evidence="4 5">
    <name type="scientific">Yoonia ponticola</name>
    <dbReference type="NCBI Taxonomy" id="1524255"/>
    <lineage>
        <taxon>Bacteria</taxon>
        <taxon>Pseudomonadati</taxon>
        <taxon>Pseudomonadota</taxon>
        <taxon>Alphaproteobacteria</taxon>
        <taxon>Rhodobacterales</taxon>
        <taxon>Paracoccaceae</taxon>
        <taxon>Yoonia</taxon>
    </lineage>
</organism>
<gene>
    <name evidence="4" type="ORF">FHS72_002806</name>
</gene>
<dbReference type="SMART" id="SM00052">
    <property type="entry name" value="EAL"/>
    <property type="match status" value="1"/>
</dbReference>
<accession>A0A7W9BMC3</accession>
<dbReference type="FunFam" id="3.30.70.270:FF:000001">
    <property type="entry name" value="Diguanylate cyclase domain protein"/>
    <property type="match status" value="1"/>
</dbReference>
<name>A0A7W9BMC3_9RHOB</name>
<dbReference type="EMBL" id="JACIJM010000008">
    <property type="protein sequence ID" value="MBB5723169.1"/>
    <property type="molecule type" value="Genomic_DNA"/>
</dbReference>
<dbReference type="GO" id="GO:0003824">
    <property type="term" value="F:catalytic activity"/>
    <property type="evidence" value="ECO:0007669"/>
    <property type="project" value="UniProtKB-ARBA"/>
</dbReference>
<dbReference type="SMART" id="SM00267">
    <property type="entry name" value="GGDEF"/>
    <property type="match status" value="1"/>
</dbReference>
<proteinExistence type="predicted"/>
<evidence type="ECO:0000313" key="4">
    <source>
        <dbReference type="EMBL" id="MBB5723169.1"/>
    </source>
</evidence>
<feature type="domain" description="GGDEF" evidence="3">
    <location>
        <begin position="194"/>
        <end position="327"/>
    </location>
</feature>
<evidence type="ECO:0000313" key="5">
    <source>
        <dbReference type="Proteomes" id="UP000535415"/>
    </source>
</evidence>
<sequence length="612" mass="66686">MKQHRFAFANQRPTPASDLDVSPLISDASYYRAIGMSADVGLLVQSMDGRILWANETYAQMLVLPLDKIIGRNPLEFALSPENKPSDAEIAAFKFKPHARGKSRVSIYQNQRGNGEDFWVELHVSFDKIREYGDVAITVTREITDHITRQMELTATTAKLARLAATDSLTGLSNRLNIMNKMAQALAAPKRTGRGVGLLEIDLDHFKSINDGFGHSAGDAMLNQIADTLRSVISKDDIAARIGGDEFLMLFPNAKSLSEIEDIGNKIITLNDQTMQINGAALQCGMSIGAAFAQEDRLSPEDLLKRADFALYEAKNGGRDRVAPYDKTLHARQVAESHLADELRLAVANDEIAFQFQPIMQIKSGAISSFETLARWNNLRLGLISPENFLPLAKSLGLLAAIDFAALRAALDLKVMLNANGHADIRVGINGSAELLAHPTFFDTLISEVNARNLTPTDVMIEVLETVVFDDISKNNPLVQTVQRLHDAGIATHLDDFGTGHAGLTHLATLAVNGVKIDRTLTQNILTDSTSAKIIAMMFELCRDLDLSTVTEGIETTEQAQAIANMGGCAIQGYWLARAMPAPDVINWLATRPNVSARITSSPIAAAASPRY</sequence>
<dbReference type="InterPro" id="IPR035919">
    <property type="entry name" value="EAL_sf"/>
</dbReference>
<comment type="caution">
    <text evidence="4">The sequence shown here is derived from an EMBL/GenBank/DDBJ whole genome shotgun (WGS) entry which is preliminary data.</text>
</comment>
<dbReference type="PROSITE" id="PS50112">
    <property type="entry name" value="PAS"/>
    <property type="match status" value="1"/>
</dbReference>
<dbReference type="Proteomes" id="UP000535415">
    <property type="component" value="Unassembled WGS sequence"/>
</dbReference>
<feature type="domain" description="EAL" evidence="2">
    <location>
        <begin position="336"/>
        <end position="593"/>
    </location>
</feature>
<dbReference type="RefSeq" id="WP_183530128.1">
    <property type="nucleotide sequence ID" value="NZ_JACIJM010000008.1"/>
</dbReference>
<dbReference type="InterPro" id="IPR035965">
    <property type="entry name" value="PAS-like_dom_sf"/>
</dbReference>
<dbReference type="CDD" id="cd01949">
    <property type="entry name" value="GGDEF"/>
    <property type="match status" value="1"/>
</dbReference>
<dbReference type="InterPro" id="IPR052155">
    <property type="entry name" value="Biofilm_reg_signaling"/>
</dbReference>
<dbReference type="PROSITE" id="PS50883">
    <property type="entry name" value="EAL"/>
    <property type="match status" value="1"/>
</dbReference>
<dbReference type="NCBIfam" id="TIGR00254">
    <property type="entry name" value="GGDEF"/>
    <property type="match status" value="1"/>
</dbReference>
<dbReference type="InterPro" id="IPR000160">
    <property type="entry name" value="GGDEF_dom"/>
</dbReference>
<dbReference type="SUPFAM" id="SSF55785">
    <property type="entry name" value="PYP-like sensor domain (PAS domain)"/>
    <property type="match status" value="1"/>
</dbReference>
<dbReference type="PANTHER" id="PTHR44757:SF2">
    <property type="entry name" value="BIOFILM ARCHITECTURE MAINTENANCE PROTEIN MBAA"/>
    <property type="match status" value="1"/>
</dbReference>
<dbReference type="AlphaFoldDB" id="A0A7W9BMC3"/>
<dbReference type="NCBIfam" id="TIGR00229">
    <property type="entry name" value="sensory_box"/>
    <property type="match status" value="1"/>
</dbReference>
<dbReference type="Gene3D" id="3.30.70.270">
    <property type="match status" value="1"/>
</dbReference>
<dbReference type="Pfam" id="PF13426">
    <property type="entry name" value="PAS_9"/>
    <property type="match status" value="1"/>
</dbReference>
<dbReference type="Pfam" id="PF00563">
    <property type="entry name" value="EAL"/>
    <property type="match status" value="1"/>
</dbReference>
<dbReference type="SUPFAM" id="SSF55073">
    <property type="entry name" value="Nucleotide cyclase"/>
    <property type="match status" value="1"/>
</dbReference>
<evidence type="ECO:0000259" key="2">
    <source>
        <dbReference type="PROSITE" id="PS50883"/>
    </source>
</evidence>
<dbReference type="InterPro" id="IPR001633">
    <property type="entry name" value="EAL_dom"/>
</dbReference>
<dbReference type="SUPFAM" id="SSF141868">
    <property type="entry name" value="EAL domain-like"/>
    <property type="match status" value="1"/>
</dbReference>
<reference evidence="4 5" key="1">
    <citation type="submission" date="2020-08" db="EMBL/GenBank/DDBJ databases">
        <title>Genomic Encyclopedia of Type Strains, Phase IV (KMG-IV): sequencing the most valuable type-strain genomes for metagenomic binning, comparative biology and taxonomic classification.</title>
        <authorList>
            <person name="Goeker M."/>
        </authorList>
    </citation>
    <scope>NUCLEOTIDE SEQUENCE [LARGE SCALE GENOMIC DNA]</scope>
    <source>
        <strain evidence="4 5">DSM 101064</strain>
    </source>
</reference>